<proteinExistence type="predicted"/>
<protein>
    <submittedName>
        <fullName evidence="1">Uncharacterized protein</fullName>
    </submittedName>
</protein>
<name>A0A8D1X5A0_PIG</name>
<dbReference type="AlphaFoldDB" id="A0A8D1X5A0"/>
<dbReference type="Proteomes" id="UP000694723">
    <property type="component" value="Unplaced"/>
</dbReference>
<evidence type="ECO:0000313" key="2">
    <source>
        <dbReference type="Proteomes" id="UP000694723"/>
    </source>
</evidence>
<accession>A0A8D1X5A0</accession>
<dbReference type="Ensembl" id="ENSSSCT00060106799.1">
    <property type="protein sequence ID" value="ENSSSCP00060047234.1"/>
    <property type="gene ID" value="ENSSSCG00060077561.1"/>
</dbReference>
<sequence>MAIIQKSTNNKCWNGCGEKGTLVHCWWECKLVQLLWKTGWRFLRKLNIELPFDLAIPLLGIYPEKTMTRKDTCIPMFISALFAVSKTQKQPKCPLTEE</sequence>
<organism evidence="1 2">
    <name type="scientific">Sus scrofa</name>
    <name type="common">Pig</name>
    <dbReference type="NCBI Taxonomy" id="9823"/>
    <lineage>
        <taxon>Eukaryota</taxon>
        <taxon>Metazoa</taxon>
        <taxon>Chordata</taxon>
        <taxon>Craniata</taxon>
        <taxon>Vertebrata</taxon>
        <taxon>Euteleostomi</taxon>
        <taxon>Mammalia</taxon>
        <taxon>Eutheria</taxon>
        <taxon>Laurasiatheria</taxon>
        <taxon>Artiodactyla</taxon>
        <taxon>Suina</taxon>
        <taxon>Suidae</taxon>
        <taxon>Sus</taxon>
    </lineage>
</organism>
<evidence type="ECO:0000313" key="1">
    <source>
        <dbReference type="Ensembl" id="ENSSSCP00060047234.1"/>
    </source>
</evidence>
<reference evidence="1" key="1">
    <citation type="submission" date="2025-08" db="UniProtKB">
        <authorList>
            <consortium name="Ensembl"/>
        </authorList>
    </citation>
    <scope>IDENTIFICATION</scope>
</reference>